<evidence type="ECO:0000313" key="3">
    <source>
        <dbReference type="EMBL" id="PIK41248.1"/>
    </source>
</evidence>
<organism evidence="3 4">
    <name type="scientific">Stichopus japonicus</name>
    <name type="common">Sea cucumber</name>
    <dbReference type="NCBI Taxonomy" id="307972"/>
    <lineage>
        <taxon>Eukaryota</taxon>
        <taxon>Metazoa</taxon>
        <taxon>Echinodermata</taxon>
        <taxon>Eleutherozoa</taxon>
        <taxon>Echinozoa</taxon>
        <taxon>Holothuroidea</taxon>
        <taxon>Aspidochirotacea</taxon>
        <taxon>Aspidochirotida</taxon>
        <taxon>Stichopodidae</taxon>
        <taxon>Apostichopus</taxon>
    </lineage>
</organism>
<feature type="non-terminal residue" evidence="3">
    <location>
        <position position="1"/>
    </location>
</feature>
<keyword evidence="2" id="KW-0472">Membrane</keyword>
<evidence type="ECO:0000256" key="1">
    <source>
        <dbReference type="SAM" id="MobiDB-lite"/>
    </source>
</evidence>
<accession>A0A2G8JZS4</accession>
<name>A0A2G8JZS4_STIJA</name>
<evidence type="ECO:0000256" key="2">
    <source>
        <dbReference type="SAM" id="Phobius"/>
    </source>
</evidence>
<keyword evidence="4" id="KW-1185">Reference proteome</keyword>
<sequence>SPAPKPATTTKPVTTRRTTKKRKPTTTLLTTRPTTTTTSHHTTERLPSQQFHFSTLVDVPIETTDPHTIFTAATQLGDLGVNNTLQGSGLRISQIAVIVGSMCLVIPILIIGIFVWRRNRTKSSVKHTKQSSSGDSNKHTKKGSSSLTQDNVPSYDDQINDEDTPLPLYSQVNKKRKKDDGNISSGSINTKEIPNQESRQQPNTTAGQGEVTIEADKVGYSKENPNEQTYSQTDKSLPPENVSIVKPEGNYKNVNDRINYENTPVMSQEESTYEIKGDFQPEVLPQENTYNQLDRLDRFIANQTVIGESVYEL</sequence>
<comment type="caution">
    <text evidence="3">The sequence shown here is derived from an EMBL/GenBank/DDBJ whole genome shotgun (WGS) entry which is preliminary data.</text>
</comment>
<reference evidence="3 4" key="1">
    <citation type="journal article" date="2017" name="PLoS Biol.">
        <title>The sea cucumber genome provides insights into morphological evolution and visceral regeneration.</title>
        <authorList>
            <person name="Zhang X."/>
            <person name="Sun L."/>
            <person name="Yuan J."/>
            <person name="Sun Y."/>
            <person name="Gao Y."/>
            <person name="Zhang L."/>
            <person name="Li S."/>
            <person name="Dai H."/>
            <person name="Hamel J.F."/>
            <person name="Liu C."/>
            <person name="Yu Y."/>
            <person name="Liu S."/>
            <person name="Lin W."/>
            <person name="Guo K."/>
            <person name="Jin S."/>
            <person name="Xu P."/>
            <person name="Storey K.B."/>
            <person name="Huan P."/>
            <person name="Zhang T."/>
            <person name="Zhou Y."/>
            <person name="Zhang J."/>
            <person name="Lin C."/>
            <person name="Li X."/>
            <person name="Xing L."/>
            <person name="Huo D."/>
            <person name="Sun M."/>
            <person name="Wang L."/>
            <person name="Mercier A."/>
            <person name="Li F."/>
            <person name="Yang H."/>
            <person name="Xiang J."/>
        </authorList>
    </citation>
    <scope>NUCLEOTIDE SEQUENCE [LARGE SCALE GENOMIC DNA]</scope>
    <source>
        <strain evidence="3">Shaxun</strain>
        <tissue evidence="3">Muscle</tissue>
    </source>
</reference>
<feature type="compositionally biased region" description="Low complexity" evidence="1">
    <location>
        <begin position="25"/>
        <end position="40"/>
    </location>
</feature>
<feature type="compositionally biased region" description="Polar residues" evidence="1">
    <location>
        <begin position="143"/>
        <end position="152"/>
    </location>
</feature>
<feature type="region of interest" description="Disordered" evidence="1">
    <location>
        <begin position="1"/>
        <end position="42"/>
    </location>
</feature>
<keyword evidence="2" id="KW-0812">Transmembrane</keyword>
<dbReference type="Proteomes" id="UP000230750">
    <property type="component" value="Unassembled WGS sequence"/>
</dbReference>
<dbReference type="AlphaFoldDB" id="A0A2G8JZS4"/>
<proteinExistence type="predicted"/>
<dbReference type="EMBL" id="MRZV01001036">
    <property type="protein sequence ID" value="PIK41248.1"/>
    <property type="molecule type" value="Genomic_DNA"/>
</dbReference>
<feature type="region of interest" description="Disordered" evidence="1">
    <location>
        <begin position="124"/>
        <end position="247"/>
    </location>
</feature>
<evidence type="ECO:0000313" key="4">
    <source>
        <dbReference type="Proteomes" id="UP000230750"/>
    </source>
</evidence>
<feature type="compositionally biased region" description="Polar residues" evidence="1">
    <location>
        <begin position="226"/>
        <end position="235"/>
    </location>
</feature>
<gene>
    <name evidence="3" type="ORF">BSL78_21887</name>
</gene>
<feature type="compositionally biased region" description="Polar residues" evidence="1">
    <location>
        <begin position="182"/>
        <end position="207"/>
    </location>
</feature>
<feature type="compositionally biased region" description="Low complexity" evidence="1">
    <location>
        <begin position="1"/>
        <end position="16"/>
    </location>
</feature>
<keyword evidence="2" id="KW-1133">Transmembrane helix</keyword>
<feature type="transmembrane region" description="Helical" evidence="2">
    <location>
        <begin position="92"/>
        <end position="116"/>
    </location>
</feature>
<protein>
    <submittedName>
        <fullName evidence="3">Uncharacterized protein</fullName>
    </submittedName>
</protein>